<keyword evidence="3" id="KW-1185">Reference proteome</keyword>
<gene>
    <name evidence="2" type="ORF">P171DRAFT_492003</name>
</gene>
<evidence type="ECO:0000313" key="3">
    <source>
        <dbReference type="Proteomes" id="UP000799764"/>
    </source>
</evidence>
<proteinExistence type="predicted"/>
<dbReference type="AlphaFoldDB" id="A0A9P4U542"/>
<dbReference type="Proteomes" id="UP000799764">
    <property type="component" value="Unassembled WGS sequence"/>
</dbReference>
<feature type="region of interest" description="Disordered" evidence="1">
    <location>
        <begin position="232"/>
        <end position="253"/>
    </location>
</feature>
<evidence type="ECO:0000313" key="2">
    <source>
        <dbReference type="EMBL" id="KAF2437660.1"/>
    </source>
</evidence>
<dbReference type="EMBL" id="MU001515">
    <property type="protein sequence ID" value="KAF2437660.1"/>
    <property type="molecule type" value="Genomic_DNA"/>
</dbReference>
<name>A0A9P4U542_9PLEO</name>
<organism evidence="2 3">
    <name type="scientific">Karstenula rhodostoma CBS 690.94</name>
    <dbReference type="NCBI Taxonomy" id="1392251"/>
    <lineage>
        <taxon>Eukaryota</taxon>
        <taxon>Fungi</taxon>
        <taxon>Dikarya</taxon>
        <taxon>Ascomycota</taxon>
        <taxon>Pezizomycotina</taxon>
        <taxon>Dothideomycetes</taxon>
        <taxon>Pleosporomycetidae</taxon>
        <taxon>Pleosporales</taxon>
        <taxon>Massarineae</taxon>
        <taxon>Didymosphaeriaceae</taxon>
        <taxon>Karstenula</taxon>
    </lineage>
</organism>
<sequence>MHRARCRTFLRSRKRITIALLAQRFLTRTFSRTSCLKRSQDRAGRIHKTKSQSGRELNLAATNNHHLNRAPSSYNENGPRSAMCPPSYRVTSLGEVRDDDNDIALDRAAISFNGRSTLQHHTTEREYQERCLRIVVKADSHHVTTCEADVRSHWVIRSCPLLAARPARGTFVASVAQRVLAANAKQLRPITTTAHIDDLTLRSSQASQCIFGAQIGTRSLILLPNSRAFSQRDISKKPAGPSYQDNLKRHIQE</sequence>
<protein>
    <submittedName>
        <fullName evidence="2">Uncharacterized protein</fullName>
    </submittedName>
</protein>
<evidence type="ECO:0000256" key="1">
    <source>
        <dbReference type="SAM" id="MobiDB-lite"/>
    </source>
</evidence>
<comment type="caution">
    <text evidence="2">The sequence shown here is derived from an EMBL/GenBank/DDBJ whole genome shotgun (WGS) entry which is preliminary data.</text>
</comment>
<reference evidence="2" key="1">
    <citation type="journal article" date="2020" name="Stud. Mycol.">
        <title>101 Dothideomycetes genomes: a test case for predicting lifestyles and emergence of pathogens.</title>
        <authorList>
            <person name="Haridas S."/>
            <person name="Albert R."/>
            <person name="Binder M."/>
            <person name="Bloem J."/>
            <person name="Labutti K."/>
            <person name="Salamov A."/>
            <person name="Andreopoulos B."/>
            <person name="Baker S."/>
            <person name="Barry K."/>
            <person name="Bills G."/>
            <person name="Bluhm B."/>
            <person name="Cannon C."/>
            <person name="Castanera R."/>
            <person name="Culley D."/>
            <person name="Daum C."/>
            <person name="Ezra D."/>
            <person name="Gonzalez J."/>
            <person name="Henrissat B."/>
            <person name="Kuo A."/>
            <person name="Liang C."/>
            <person name="Lipzen A."/>
            <person name="Lutzoni F."/>
            <person name="Magnuson J."/>
            <person name="Mondo S."/>
            <person name="Nolan M."/>
            <person name="Ohm R."/>
            <person name="Pangilinan J."/>
            <person name="Park H.-J."/>
            <person name="Ramirez L."/>
            <person name="Alfaro M."/>
            <person name="Sun H."/>
            <person name="Tritt A."/>
            <person name="Yoshinaga Y."/>
            <person name="Zwiers L.-H."/>
            <person name="Turgeon B."/>
            <person name="Goodwin S."/>
            <person name="Spatafora J."/>
            <person name="Crous P."/>
            <person name="Grigoriev I."/>
        </authorList>
    </citation>
    <scope>NUCLEOTIDE SEQUENCE</scope>
    <source>
        <strain evidence="2">CBS 690.94</strain>
    </source>
</reference>
<feature type="region of interest" description="Disordered" evidence="1">
    <location>
        <begin position="62"/>
        <end position="82"/>
    </location>
</feature>
<accession>A0A9P4U542</accession>